<accession>A0A815U455</accession>
<comment type="caution">
    <text evidence="2">The sequence shown here is derived from an EMBL/GenBank/DDBJ whole genome shotgun (WGS) entry which is preliminary data.</text>
</comment>
<keyword evidence="1" id="KW-0472">Membrane</keyword>
<proteinExistence type="predicted"/>
<dbReference type="EMBL" id="CAJNOU010006633">
    <property type="protein sequence ID" value="CAF1508990.1"/>
    <property type="molecule type" value="Genomic_DNA"/>
</dbReference>
<evidence type="ECO:0000313" key="2">
    <source>
        <dbReference type="EMBL" id="CAF1508990.1"/>
    </source>
</evidence>
<feature type="transmembrane region" description="Helical" evidence="1">
    <location>
        <begin position="149"/>
        <end position="165"/>
    </location>
</feature>
<dbReference type="AlphaFoldDB" id="A0A815U455"/>
<protein>
    <submittedName>
        <fullName evidence="2">Uncharacterized protein</fullName>
    </submittedName>
</protein>
<keyword evidence="1" id="KW-0812">Transmembrane</keyword>
<gene>
    <name evidence="2" type="ORF">SEV965_LOCUS36461</name>
</gene>
<evidence type="ECO:0000313" key="3">
    <source>
        <dbReference type="Proteomes" id="UP000663889"/>
    </source>
</evidence>
<evidence type="ECO:0000256" key="1">
    <source>
        <dbReference type="SAM" id="Phobius"/>
    </source>
</evidence>
<name>A0A815U455_9BILA</name>
<organism evidence="2 3">
    <name type="scientific">Rotaria sordida</name>
    <dbReference type="NCBI Taxonomy" id="392033"/>
    <lineage>
        <taxon>Eukaryota</taxon>
        <taxon>Metazoa</taxon>
        <taxon>Spiralia</taxon>
        <taxon>Gnathifera</taxon>
        <taxon>Rotifera</taxon>
        <taxon>Eurotatoria</taxon>
        <taxon>Bdelloidea</taxon>
        <taxon>Philodinida</taxon>
        <taxon>Philodinidae</taxon>
        <taxon>Rotaria</taxon>
    </lineage>
</organism>
<sequence length="166" mass="19135">MLFSGDATKRSIKVQKIRRQHSSIVERKRRASNVIHVTIRPSNSATLANKDSDNRHENLSSLNGYFIRSTENFQQKNDFFKTNTNKSQFVQRNILTTGLSTSSLSTITPVTVLESNSDTQFRTQITGVKSDQRGATENYHKDQKKSKTYNRRLFFSVFICFLMILF</sequence>
<dbReference type="Proteomes" id="UP000663889">
    <property type="component" value="Unassembled WGS sequence"/>
</dbReference>
<reference evidence="2" key="1">
    <citation type="submission" date="2021-02" db="EMBL/GenBank/DDBJ databases">
        <authorList>
            <person name="Nowell W R."/>
        </authorList>
    </citation>
    <scope>NUCLEOTIDE SEQUENCE</scope>
</reference>
<keyword evidence="1" id="KW-1133">Transmembrane helix</keyword>